<evidence type="ECO:0000256" key="1">
    <source>
        <dbReference type="ARBA" id="ARBA00006484"/>
    </source>
</evidence>
<keyword evidence="2" id="KW-0560">Oxidoreductase</keyword>
<dbReference type="PRINTS" id="PR00081">
    <property type="entry name" value="GDHRDH"/>
</dbReference>
<comment type="similarity">
    <text evidence="1">Belongs to the short-chain dehydrogenases/reductases (SDR) family.</text>
</comment>
<dbReference type="InterPro" id="IPR036291">
    <property type="entry name" value="NAD(P)-bd_dom_sf"/>
</dbReference>
<dbReference type="PANTHER" id="PTHR43639:SF1">
    <property type="entry name" value="SHORT-CHAIN DEHYDROGENASE_REDUCTASE FAMILY PROTEIN"/>
    <property type="match status" value="1"/>
</dbReference>
<evidence type="ECO:0000256" key="2">
    <source>
        <dbReference type="ARBA" id="ARBA00023002"/>
    </source>
</evidence>
<sequence>MSKVKTVIVTGASSGLGFAIAQAYLARGYQVVANARSLVRLQAAADKLGRPANLLLAPGDIALPETAERLFSLAIQAFGQVDILINNAGIFIAKPIADYTPEEVDAMVATNLKGFFYPAQAAARHMQQRGAGHIVAITASIAMQPNSKVPALLPVLIKGGLNHAVRELALELAPHNVMVNAVAPGIIATPMHQNDEQSLAQMRQLAPTGRVGQPQDIVDAVLYLTDANFVTGAALAVDGGATAGVW</sequence>
<dbReference type="Gene3D" id="3.40.50.720">
    <property type="entry name" value="NAD(P)-binding Rossmann-like Domain"/>
    <property type="match status" value="1"/>
</dbReference>
<evidence type="ECO:0000313" key="3">
    <source>
        <dbReference type="EMBL" id="SCZ14435.1"/>
    </source>
</evidence>
<dbReference type="Proteomes" id="UP000183031">
    <property type="component" value="Unassembled WGS sequence"/>
</dbReference>
<accession>A0A1G5LNE0</accession>
<comment type="caution">
    <text evidence="3">The sequence shown here is derived from an EMBL/GenBank/DDBJ whole genome shotgun (WGS) entry which is preliminary data.</text>
</comment>
<keyword evidence="4" id="KW-1185">Reference proteome</keyword>
<name>A0A1G5LNE0_9GAMM</name>
<dbReference type="PANTHER" id="PTHR43639">
    <property type="entry name" value="OXIDOREDUCTASE, SHORT-CHAIN DEHYDROGENASE/REDUCTASE FAMILY (AFU_ORTHOLOGUE AFUA_5G02870)"/>
    <property type="match status" value="1"/>
</dbReference>
<dbReference type="SUPFAM" id="SSF51735">
    <property type="entry name" value="NAD(P)-binding Rossmann-fold domains"/>
    <property type="match status" value="1"/>
</dbReference>
<dbReference type="EMBL" id="FMUT01000016">
    <property type="protein sequence ID" value="SCZ14435.1"/>
    <property type="molecule type" value="Genomic_DNA"/>
</dbReference>
<proteinExistence type="inferred from homology"/>
<reference evidence="3 4" key="1">
    <citation type="submission" date="2016-10" db="EMBL/GenBank/DDBJ databases">
        <authorList>
            <person name="Varghese N."/>
            <person name="Submissions S."/>
        </authorList>
    </citation>
    <scope>NUCLEOTIDE SEQUENCE [LARGE SCALE GENOMIC DNA]</scope>
    <source>
        <strain evidence="3 4">CGMCC 1.6853</strain>
    </source>
</reference>
<organism evidence="3 4">
    <name type="scientific">Serratia nematodiphila</name>
    <dbReference type="NCBI Taxonomy" id="458197"/>
    <lineage>
        <taxon>Bacteria</taxon>
        <taxon>Pseudomonadati</taxon>
        <taxon>Pseudomonadota</taxon>
        <taxon>Gammaproteobacteria</taxon>
        <taxon>Enterobacterales</taxon>
        <taxon>Yersiniaceae</taxon>
        <taxon>Serratia</taxon>
    </lineage>
</organism>
<dbReference type="RefSeq" id="WP_033633276.1">
    <property type="nucleotide sequence ID" value="NZ_CBCSIN010000017.1"/>
</dbReference>
<protein>
    <submittedName>
        <fullName evidence="3">NAD(P)-dependent dehydrogenase, short-chain alcohol dehydrogenase family</fullName>
    </submittedName>
</protein>
<dbReference type="InterPro" id="IPR002347">
    <property type="entry name" value="SDR_fam"/>
</dbReference>
<gene>
    <name evidence="3" type="ORF">SAMN02927935_04624</name>
</gene>
<evidence type="ECO:0000313" key="4">
    <source>
        <dbReference type="Proteomes" id="UP000183031"/>
    </source>
</evidence>
<dbReference type="Pfam" id="PF13561">
    <property type="entry name" value="adh_short_C2"/>
    <property type="match status" value="1"/>
</dbReference>
<dbReference type="CDD" id="cd05233">
    <property type="entry name" value="SDR_c"/>
    <property type="match status" value="1"/>
</dbReference>